<dbReference type="SMART" id="SM00093">
    <property type="entry name" value="SERPIN"/>
    <property type="match status" value="1"/>
</dbReference>
<dbReference type="InterPro" id="IPR000215">
    <property type="entry name" value="Serpin_fam"/>
</dbReference>
<organism evidence="4 5">
    <name type="scientific">Oldenlandia corymbosa var. corymbosa</name>
    <dbReference type="NCBI Taxonomy" id="529605"/>
    <lineage>
        <taxon>Eukaryota</taxon>
        <taxon>Viridiplantae</taxon>
        <taxon>Streptophyta</taxon>
        <taxon>Embryophyta</taxon>
        <taxon>Tracheophyta</taxon>
        <taxon>Spermatophyta</taxon>
        <taxon>Magnoliopsida</taxon>
        <taxon>eudicotyledons</taxon>
        <taxon>Gunneridae</taxon>
        <taxon>Pentapetalae</taxon>
        <taxon>asterids</taxon>
        <taxon>lamiids</taxon>
        <taxon>Gentianales</taxon>
        <taxon>Rubiaceae</taxon>
        <taxon>Rubioideae</taxon>
        <taxon>Spermacoceae</taxon>
        <taxon>Hedyotis-Oldenlandia complex</taxon>
        <taxon>Oldenlandia</taxon>
    </lineage>
</organism>
<dbReference type="InterPro" id="IPR023796">
    <property type="entry name" value="Serpin_dom"/>
</dbReference>
<dbReference type="EMBL" id="OX459121">
    <property type="protein sequence ID" value="CAI9102132.1"/>
    <property type="molecule type" value="Genomic_DNA"/>
</dbReference>
<gene>
    <name evidence="4" type="ORF">OLC1_LOCUS11543</name>
</gene>
<name>A0AAV1D658_OLDCO</name>
<dbReference type="AlphaFoldDB" id="A0AAV1D658"/>
<dbReference type="Pfam" id="PF00079">
    <property type="entry name" value="Serpin"/>
    <property type="match status" value="2"/>
</dbReference>
<dbReference type="Gene3D" id="2.30.39.10">
    <property type="entry name" value="Alpha-1-antitrypsin, domain 1"/>
    <property type="match status" value="1"/>
</dbReference>
<reference evidence="4" key="1">
    <citation type="submission" date="2023-03" db="EMBL/GenBank/DDBJ databases">
        <authorList>
            <person name="Julca I."/>
        </authorList>
    </citation>
    <scope>NUCLEOTIDE SEQUENCE</scope>
</reference>
<feature type="domain" description="Serpin" evidence="3">
    <location>
        <begin position="1"/>
        <end position="226"/>
    </location>
</feature>
<dbReference type="InterPro" id="IPR023795">
    <property type="entry name" value="Serpin_CS"/>
</dbReference>
<dbReference type="GO" id="GO:0005615">
    <property type="term" value="C:extracellular space"/>
    <property type="evidence" value="ECO:0007669"/>
    <property type="project" value="InterPro"/>
</dbReference>
<dbReference type="PANTHER" id="PTHR11461:SF211">
    <property type="entry name" value="GH10112P-RELATED"/>
    <property type="match status" value="1"/>
</dbReference>
<evidence type="ECO:0000313" key="5">
    <source>
        <dbReference type="Proteomes" id="UP001161247"/>
    </source>
</evidence>
<dbReference type="InterPro" id="IPR042178">
    <property type="entry name" value="Serpin_sf_1"/>
</dbReference>
<accession>A0AAV1D658</accession>
<dbReference type="InterPro" id="IPR042185">
    <property type="entry name" value="Serpin_sf_2"/>
</dbReference>
<keyword evidence="5" id="KW-1185">Reference proteome</keyword>
<evidence type="ECO:0000313" key="4">
    <source>
        <dbReference type="EMBL" id="CAI9102132.1"/>
    </source>
</evidence>
<dbReference type="PROSITE" id="PS00284">
    <property type="entry name" value="SERPIN"/>
    <property type="match status" value="1"/>
</dbReference>
<comment type="similarity">
    <text evidence="1 2">Belongs to the serpin family.</text>
</comment>
<dbReference type="PANTHER" id="PTHR11461">
    <property type="entry name" value="SERINE PROTEASE INHIBITOR, SERPIN"/>
    <property type="match status" value="1"/>
</dbReference>
<evidence type="ECO:0000256" key="2">
    <source>
        <dbReference type="RuleBase" id="RU000411"/>
    </source>
</evidence>
<dbReference type="SUPFAM" id="SSF56574">
    <property type="entry name" value="Serpins"/>
    <property type="match status" value="1"/>
</dbReference>
<protein>
    <submittedName>
        <fullName evidence="4">OLC1v1000352C1</fullName>
    </submittedName>
</protein>
<evidence type="ECO:0000256" key="1">
    <source>
        <dbReference type="ARBA" id="ARBA00009500"/>
    </source>
</evidence>
<dbReference type="Proteomes" id="UP001161247">
    <property type="component" value="Chromosome 4"/>
</dbReference>
<dbReference type="GO" id="GO:0004867">
    <property type="term" value="F:serine-type endopeptidase inhibitor activity"/>
    <property type="evidence" value="ECO:0007669"/>
    <property type="project" value="InterPro"/>
</dbReference>
<dbReference type="InterPro" id="IPR036186">
    <property type="entry name" value="Serpin_sf"/>
</dbReference>
<proteinExistence type="inferred from homology"/>
<dbReference type="Gene3D" id="3.30.497.10">
    <property type="entry name" value="Antithrombin, subunit I, domain 2"/>
    <property type="match status" value="1"/>
</dbReference>
<evidence type="ECO:0000259" key="3">
    <source>
        <dbReference type="SMART" id="SM00093"/>
    </source>
</evidence>
<sequence>MIASGPKGPTQDQLLSFLKSSSIDELNSRTSELVDLLVEGNSSCSPLVSSVNGLWIDKRVTIKPEFRKVMDEVYKVHSAQVDFQNKKENACEVVNAWAEKETNGLIKDLLTPKDISSVTSLIIANALYFKGAWQDKFDASKTKDAEGGGLNDAIDSPAPYLSIFQKCFVDVNEEGREAAGISVAEVCGCVQGEPEKLDFVADHPFLFLIREDLTGAVLFMGCVVNPIEF</sequence>